<reference evidence="3 4" key="1">
    <citation type="submission" date="2017-09" db="EMBL/GenBank/DDBJ databases">
        <title>Draft Genome Sequence of Corynebacterium accolens AH4003.</title>
        <authorList>
            <person name="Chen Y."/>
            <person name="Oosthuysen W.F."/>
            <person name="Kelley S."/>
            <person name="Horswill A."/>
        </authorList>
    </citation>
    <scope>NUCLEOTIDE SEQUENCE [LARGE SCALE GENOMIC DNA]</scope>
    <source>
        <strain evidence="3 4">AH4003</strain>
    </source>
</reference>
<protein>
    <submittedName>
        <fullName evidence="3">Uncharacterized protein</fullName>
    </submittedName>
</protein>
<feature type="compositionally biased region" description="Basic and acidic residues" evidence="1">
    <location>
        <begin position="137"/>
        <end position="147"/>
    </location>
</feature>
<feature type="transmembrane region" description="Helical" evidence="2">
    <location>
        <begin position="305"/>
        <end position="323"/>
    </location>
</feature>
<keyword evidence="2" id="KW-0812">Transmembrane</keyword>
<organism evidence="3 4">
    <name type="scientific">Corynebacterium accolens</name>
    <dbReference type="NCBI Taxonomy" id="38284"/>
    <lineage>
        <taxon>Bacteria</taxon>
        <taxon>Bacillati</taxon>
        <taxon>Actinomycetota</taxon>
        <taxon>Actinomycetes</taxon>
        <taxon>Mycobacteriales</taxon>
        <taxon>Corynebacteriaceae</taxon>
        <taxon>Corynebacterium</taxon>
    </lineage>
</organism>
<feature type="compositionally biased region" description="Acidic residues" evidence="1">
    <location>
        <begin position="167"/>
        <end position="185"/>
    </location>
</feature>
<dbReference type="InterPro" id="IPR053779">
    <property type="entry name" value="GlpR"/>
</dbReference>
<evidence type="ECO:0000256" key="2">
    <source>
        <dbReference type="SAM" id="Phobius"/>
    </source>
</evidence>
<feature type="transmembrane region" description="Helical" evidence="2">
    <location>
        <begin position="6"/>
        <end position="23"/>
    </location>
</feature>
<proteinExistence type="predicted"/>
<name>A0A2A4AKQ2_9CORY</name>
<evidence type="ECO:0000256" key="1">
    <source>
        <dbReference type="SAM" id="MobiDB-lite"/>
    </source>
</evidence>
<evidence type="ECO:0000313" key="3">
    <source>
        <dbReference type="EMBL" id="PCC83051.1"/>
    </source>
</evidence>
<feature type="region of interest" description="Disordered" evidence="1">
    <location>
        <begin position="98"/>
        <end position="185"/>
    </location>
</feature>
<dbReference type="NCBIfam" id="NF045516">
    <property type="entry name" value="GlpR"/>
    <property type="match status" value="1"/>
</dbReference>
<dbReference type="EMBL" id="NWBP01000016">
    <property type="protein sequence ID" value="PCC83051.1"/>
    <property type="molecule type" value="Genomic_DNA"/>
</dbReference>
<accession>A0A2A4AKQ2</accession>
<keyword evidence="2" id="KW-1133">Transmembrane helix</keyword>
<feature type="region of interest" description="Disordered" evidence="1">
    <location>
        <begin position="413"/>
        <end position="436"/>
    </location>
</feature>
<feature type="transmembrane region" description="Helical" evidence="2">
    <location>
        <begin position="329"/>
        <end position="349"/>
    </location>
</feature>
<feature type="compositionally biased region" description="Basic and acidic residues" evidence="1">
    <location>
        <begin position="425"/>
        <end position="436"/>
    </location>
</feature>
<gene>
    <name evidence="3" type="ORF">COM45_04415</name>
</gene>
<evidence type="ECO:0000313" key="4">
    <source>
        <dbReference type="Proteomes" id="UP000218690"/>
    </source>
</evidence>
<comment type="caution">
    <text evidence="3">The sequence shown here is derived from an EMBL/GenBank/DDBJ whole genome shotgun (WGS) entry which is preliminary data.</text>
</comment>
<dbReference type="AlphaFoldDB" id="A0A2A4AKQ2"/>
<sequence>MSIAVPIIAIIVVWAFVLAPWLLRSQRPMSHTGEAFDDTRVLFEGDSGNVAARRRPRVNKRDVRRFEDDTEDYEVIDASDISVVDEEETPAVTIAGAAAKAKANPRQPGAQLSDEPEGGDSVKTDAPETVEGEIVEESGKAKAETTAKETTPAGFAVPVSAQQDKNEEAEDAASESEEDELLIEDEVEKDKPADLKSKLVDDAEAAEVFSAPAVAQVADDAYDLDSAYTSPVDLMYPGAVDSEEQVSQIPQAIESVEESETEMDEDTDLSEDEVAFAQRRLGRGGWDPVAEKAASATRYQRRQRTLLGLSLAVVLTVCLGIVVGSWTWWFAGIAGIFTVIYLIALRTQVRQEQALLRRRVYHLRRARLGVRSAEDDELAIPRSLRRPGAVVLEVDDDSPDFDHLPVHYDDDEFDGFDGPHASNRQRRDDLASRRVS</sequence>
<keyword evidence="2" id="KW-0472">Membrane</keyword>
<dbReference type="Proteomes" id="UP000218690">
    <property type="component" value="Unassembled WGS sequence"/>
</dbReference>